<keyword evidence="15" id="KW-1185">Reference proteome</keyword>
<feature type="transmembrane region" description="Helical" evidence="12">
    <location>
        <begin position="56"/>
        <end position="74"/>
    </location>
</feature>
<evidence type="ECO:0000256" key="9">
    <source>
        <dbReference type="ARBA" id="ARBA00023065"/>
    </source>
</evidence>
<dbReference type="Gene3D" id="1.10.287.70">
    <property type="match status" value="1"/>
</dbReference>
<dbReference type="EMBL" id="PGCK01000010">
    <property type="protein sequence ID" value="MCD1295674.1"/>
    <property type="molecule type" value="Genomic_DNA"/>
</dbReference>
<gene>
    <name evidence="14" type="ORF">CUJ83_11765</name>
</gene>
<evidence type="ECO:0000256" key="7">
    <source>
        <dbReference type="ARBA" id="ARBA00022958"/>
    </source>
</evidence>
<dbReference type="GO" id="GO:0001508">
    <property type="term" value="P:action potential"/>
    <property type="evidence" value="ECO:0007669"/>
    <property type="project" value="TreeGrafter"/>
</dbReference>
<keyword evidence="5" id="KW-0631">Potassium channel</keyword>
<evidence type="ECO:0000256" key="12">
    <source>
        <dbReference type="SAM" id="Phobius"/>
    </source>
</evidence>
<keyword evidence="4 12" id="KW-0812">Transmembrane</keyword>
<name>A0AAP2RE40_9EURY</name>
<organism evidence="14 15">
    <name type="scientific">Methanooceanicella nereidis</name>
    <dbReference type="NCBI Taxonomy" id="2052831"/>
    <lineage>
        <taxon>Archaea</taxon>
        <taxon>Methanobacteriati</taxon>
        <taxon>Methanobacteriota</taxon>
        <taxon>Stenosarchaea group</taxon>
        <taxon>Methanomicrobia</taxon>
        <taxon>Methanocellales</taxon>
        <taxon>Methanocellaceae</taxon>
        <taxon>Methanooceanicella</taxon>
    </lineage>
</organism>
<keyword evidence="8 12" id="KW-1133">Transmembrane helix</keyword>
<feature type="transmembrane region" description="Helical" evidence="12">
    <location>
        <begin position="159"/>
        <end position="180"/>
    </location>
</feature>
<comment type="caution">
    <text evidence="14">The sequence shown here is derived from an EMBL/GenBank/DDBJ whole genome shotgun (WGS) entry which is preliminary data.</text>
</comment>
<keyword evidence="7" id="KW-0630">Potassium</keyword>
<dbReference type="PANTHER" id="PTHR11537:SF254">
    <property type="entry name" value="POTASSIUM VOLTAGE-GATED CHANNEL PROTEIN SHAB"/>
    <property type="match status" value="1"/>
</dbReference>
<reference evidence="14 15" key="1">
    <citation type="submission" date="2017-11" db="EMBL/GenBank/DDBJ databases">
        <title>Isolation and Characterization of Family Methanocellaceae Species from Potential Methane Hydrate Area Offshore Southwestern Taiwan.</title>
        <authorList>
            <person name="Zhang W.-L."/>
            <person name="Chen W.-C."/>
            <person name="Lai M.-C."/>
            <person name="Chen S.-C."/>
        </authorList>
    </citation>
    <scope>NUCLEOTIDE SEQUENCE [LARGE SCALE GENOMIC DNA]</scope>
    <source>
        <strain evidence="14 15">CWC-04</strain>
    </source>
</reference>
<keyword evidence="11 14" id="KW-0407">Ion channel</keyword>
<evidence type="ECO:0000256" key="11">
    <source>
        <dbReference type="ARBA" id="ARBA00023303"/>
    </source>
</evidence>
<comment type="subcellular location">
    <subcellularLocation>
        <location evidence="1">Membrane</location>
        <topology evidence="1">Multi-pass membrane protein</topology>
    </subcellularLocation>
</comment>
<evidence type="ECO:0000313" key="14">
    <source>
        <dbReference type="EMBL" id="MCD1295674.1"/>
    </source>
</evidence>
<dbReference type="InterPro" id="IPR005821">
    <property type="entry name" value="Ion_trans_dom"/>
</dbReference>
<keyword evidence="2" id="KW-0813">Transport</keyword>
<evidence type="ECO:0000256" key="3">
    <source>
        <dbReference type="ARBA" id="ARBA00022538"/>
    </source>
</evidence>
<dbReference type="InterPro" id="IPR028325">
    <property type="entry name" value="VG_K_chnl"/>
</dbReference>
<evidence type="ECO:0000256" key="5">
    <source>
        <dbReference type="ARBA" id="ARBA00022826"/>
    </source>
</evidence>
<dbReference type="RefSeq" id="WP_230742531.1">
    <property type="nucleotide sequence ID" value="NZ_PGCK01000010.1"/>
</dbReference>
<evidence type="ECO:0000313" key="15">
    <source>
        <dbReference type="Proteomes" id="UP001320159"/>
    </source>
</evidence>
<evidence type="ECO:0000256" key="1">
    <source>
        <dbReference type="ARBA" id="ARBA00004141"/>
    </source>
</evidence>
<dbReference type="GO" id="GO:0005249">
    <property type="term" value="F:voltage-gated potassium channel activity"/>
    <property type="evidence" value="ECO:0007669"/>
    <property type="project" value="InterPro"/>
</dbReference>
<feature type="transmembrane region" description="Helical" evidence="12">
    <location>
        <begin position="220"/>
        <end position="245"/>
    </location>
</feature>
<proteinExistence type="predicted"/>
<evidence type="ECO:0000256" key="2">
    <source>
        <dbReference type="ARBA" id="ARBA00022448"/>
    </source>
</evidence>
<evidence type="ECO:0000256" key="6">
    <source>
        <dbReference type="ARBA" id="ARBA00022882"/>
    </source>
</evidence>
<feature type="transmembrane region" description="Helical" evidence="12">
    <location>
        <begin position="192"/>
        <end position="208"/>
    </location>
</feature>
<dbReference type="PANTHER" id="PTHR11537">
    <property type="entry name" value="VOLTAGE-GATED POTASSIUM CHANNEL"/>
    <property type="match status" value="1"/>
</dbReference>
<evidence type="ECO:0000259" key="13">
    <source>
        <dbReference type="Pfam" id="PF00520"/>
    </source>
</evidence>
<dbReference type="AlphaFoldDB" id="A0AAP2RE40"/>
<keyword evidence="10 12" id="KW-0472">Membrane</keyword>
<feature type="transmembrane region" description="Helical" evidence="12">
    <location>
        <begin position="21"/>
        <end position="44"/>
    </location>
</feature>
<feature type="domain" description="Ion transport" evidence="13">
    <location>
        <begin position="24"/>
        <end position="248"/>
    </location>
</feature>
<protein>
    <submittedName>
        <fullName evidence="14">Potassium channel protein</fullName>
    </submittedName>
</protein>
<keyword evidence="6" id="KW-0851">Voltage-gated channel</keyword>
<keyword evidence="3" id="KW-0633">Potassium transport</keyword>
<sequence length="292" mass="33421">MYHRIKSRVYEILENSLQEDGFGKAFNIFIIVLICLNVTAVVLETEESLASQYGDLFWNFEVFSVAIFSIEYILRLWTCNLNPEYTGMLRGRIKYIFTPFAIIDLLAIMPFYLPMILPADLLIIRALRLFRLFRIFKLGRYSESMQTFINVINNKKEELTITVVMGFLLLLIASALMYTVEHDVQPDKFSSILTSMWWGVITLATVGYGDVVPMTPLGKFLGSIIALLGIGLFALPTGIMGSGFVEELHKRKETEKRICPHCGKDMDEPPEKHVPIEVPEPLTIKIIERKNR</sequence>
<evidence type="ECO:0000256" key="10">
    <source>
        <dbReference type="ARBA" id="ARBA00023136"/>
    </source>
</evidence>
<evidence type="ECO:0000256" key="8">
    <source>
        <dbReference type="ARBA" id="ARBA00022989"/>
    </source>
</evidence>
<dbReference type="Proteomes" id="UP001320159">
    <property type="component" value="Unassembled WGS sequence"/>
</dbReference>
<dbReference type="InterPro" id="IPR027359">
    <property type="entry name" value="Volt_channel_dom_sf"/>
</dbReference>
<dbReference type="Gene3D" id="1.20.120.350">
    <property type="entry name" value="Voltage-gated potassium channels. Chain C"/>
    <property type="match status" value="1"/>
</dbReference>
<evidence type="ECO:0000256" key="4">
    <source>
        <dbReference type="ARBA" id="ARBA00022692"/>
    </source>
</evidence>
<accession>A0AAP2RE40</accession>
<keyword evidence="9" id="KW-0406">Ion transport</keyword>
<dbReference type="PRINTS" id="PR00169">
    <property type="entry name" value="KCHANNEL"/>
</dbReference>
<dbReference type="GO" id="GO:0008076">
    <property type="term" value="C:voltage-gated potassium channel complex"/>
    <property type="evidence" value="ECO:0007669"/>
    <property type="project" value="InterPro"/>
</dbReference>
<dbReference type="SUPFAM" id="SSF81324">
    <property type="entry name" value="Voltage-gated potassium channels"/>
    <property type="match status" value="1"/>
</dbReference>
<dbReference type="Pfam" id="PF00520">
    <property type="entry name" value="Ion_trans"/>
    <property type="match status" value="1"/>
</dbReference>
<feature type="transmembrane region" description="Helical" evidence="12">
    <location>
        <begin position="95"/>
        <end position="113"/>
    </location>
</feature>